<reference evidence="17 18" key="1">
    <citation type="submission" date="2024-01" db="EMBL/GenBank/DDBJ databases">
        <title>The genomes of 5 underutilized Papilionoideae crops provide insights into root nodulation and disease resistanc.</title>
        <authorList>
            <person name="Yuan L."/>
        </authorList>
    </citation>
    <scope>NUCLEOTIDE SEQUENCE [LARGE SCALE GENOMIC DNA]</scope>
    <source>
        <strain evidence="17">ZHUSHIDOU_FW_LH</strain>
        <tissue evidence="17">Leaf</tissue>
    </source>
</reference>
<keyword evidence="8 14" id="KW-0863">Zinc-finger</keyword>
<protein>
    <recommendedName>
        <fullName evidence="4">RING-type E3 ubiquitin transferase</fullName>
        <ecNumber evidence="4">2.3.2.27</ecNumber>
    </recommendedName>
</protein>
<evidence type="ECO:0000256" key="12">
    <source>
        <dbReference type="ARBA" id="ARBA00023136"/>
    </source>
</evidence>
<comment type="catalytic activity">
    <reaction evidence="1">
        <text>S-ubiquitinyl-[E2 ubiquitin-conjugating enzyme]-L-cysteine + [acceptor protein]-L-lysine = [E2 ubiquitin-conjugating enzyme]-L-cysteine + N(6)-ubiquitinyl-[acceptor protein]-L-lysine.</text>
        <dbReference type="EC" id="2.3.2.27"/>
    </reaction>
</comment>
<accession>A0AAN9EGK9</accession>
<sequence>MVFENNGDAHGNFQGTGATVTLAATLSLFGIILVIIVIYFYAKHHLRHQHRARQQNLLHRISTQIAHANVNSPVSLNSGLDPQVIASIPKFLYKETNQFIQGEVTECSVCLGTILGDETIRVLPNCKHMFHINCVDEWFISHGTCPVCRAAVEPKVQPGDDDHQLAAQVQPTAPPVEEGVGVSVDDTNHELGCSGLRMASFPRIVISRERSLRMSSDGSVAVEDIEKQ</sequence>
<comment type="pathway">
    <text evidence="3">Protein modification; protein ubiquitination.</text>
</comment>
<dbReference type="AlphaFoldDB" id="A0AAN9EGK9"/>
<evidence type="ECO:0000256" key="5">
    <source>
        <dbReference type="ARBA" id="ARBA00022679"/>
    </source>
</evidence>
<keyword evidence="12 15" id="KW-0472">Membrane</keyword>
<dbReference type="SUPFAM" id="SSF57850">
    <property type="entry name" value="RING/U-box"/>
    <property type="match status" value="1"/>
</dbReference>
<keyword evidence="10" id="KW-0862">Zinc</keyword>
<dbReference type="FunFam" id="3.30.40.10:FF:000187">
    <property type="entry name" value="E3 ubiquitin-protein ligase ATL6"/>
    <property type="match status" value="1"/>
</dbReference>
<evidence type="ECO:0000256" key="3">
    <source>
        <dbReference type="ARBA" id="ARBA00004906"/>
    </source>
</evidence>
<evidence type="ECO:0000256" key="7">
    <source>
        <dbReference type="ARBA" id="ARBA00022723"/>
    </source>
</evidence>
<comment type="subcellular location">
    <subcellularLocation>
        <location evidence="2">Membrane</location>
        <topology evidence="2">Single-pass membrane protein</topology>
    </subcellularLocation>
</comment>
<dbReference type="InterPro" id="IPR013083">
    <property type="entry name" value="Znf_RING/FYVE/PHD"/>
</dbReference>
<dbReference type="GO" id="GO:0016567">
    <property type="term" value="P:protein ubiquitination"/>
    <property type="evidence" value="ECO:0007669"/>
    <property type="project" value="InterPro"/>
</dbReference>
<comment type="caution">
    <text evidence="17">The sequence shown here is derived from an EMBL/GenBank/DDBJ whole genome shotgun (WGS) entry which is preliminary data.</text>
</comment>
<evidence type="ECO:0000256" key="13">
    <source>
        <dbReference type="ARBA" id="ARBA00024209"/>
    </source>
</evidence>
<evidence type="ECO:0000313" key="17">
    <source>
        <dbReference type="EMBL" id="KAK7252106.1"/>
    </source>
</evidence>
<dbReference type="EMBL" id="JAYWIO010000007">
    <property type="protein sequence ID" value="KAK7252106.1"/>
    <property type="molecule type" value="Genomic_DNA"/>
</dbReference>
<evidence type="ECO:0000256" key="4">
    <source>
        <dbReference type="ARBA" id="ARBA00012483"/>
    </source>
</evidence>
<keyword evidence="9" id="KW-0833">Ubl conjugation pathway</keyword>
<keyword evidence="5" id="KW-0808">Transferase</keyword>
<comment type="similarity">
    <text evidence="13">Belongs to the RING-type zinc finger family. ATL subfamily.</text>
</comment>
<organism evidence="17 18">
    <name type="scientific">Crotalaria pallida</name>
    <name type="common">Smooth rattlebox</name>
    <name type="synonym">Crotalaria striata</name>
    <dbReference type="NCBI Taxonomy" id="3830"/>
    <lineage>
        <taxon>Eukaryota</taxon>
        <taxon>Viridiplantae</taxon>
        <taxon>Streptophyta</taxon>
        <taxon>Embryophyta</taxon>
        <taxon>Tracheophyta</taxon>
        <taxon>Spermatophyta</taxon>
        <taxon>Magnoliopsida</taxon>
        <taxon>eudicotyledons</taxon>
        <taxon>Gunneridae</taxon>
        <taxon>Pentapetalae</taxon>
        <taxon>rosids</taxon>
        <taxon>fabids</taxon>
        <taxon>Fabales</taxon>
        <taxon>Fabaceae</taxon>
        <taxon>Papilionoideae</taxon>
        <taxon>50 kb inversion clade</taxon>
        <taxon>genistoids sensu lato</taxon>
        <taxon>core genistoids</taxon>
        <taxon>Crotalarieae</taxon>
        <taxon>Crotalaria</taxon>
    </lineage>
</organism>
<keyword evidence="7" id="KW-0479">Metal-binding</keyword>
<dbReference type="CDD" id="cd16461">
    <property type="entry name" value="RING-H2_EL5-like"/>
    <property type="match status" value="1"/>
</dbReference>
<dbReference type="InterPro" id="IPR001841">
    <property type="entry name" value="Znf_RING"/>
</dbReference>
<evidence type="ECO:0000256" key="10">
    <source>
        <dbReference type="ARBA" id="ARBA00022833"/>
    </source>
</evidence>
<evidence type="ECO:0000256" key="2">
    <source>
        <dbReference type="ARBA" id="ARBA00004167"/>
    </source>
</evidence>
<dbReference type="GO" id="GO:0016020">
    <property type="term" value="C:membrane"/>
    <property type="evidence" value="ECO:0007669"/>
    <property type="project" value="UniProtKB-SubCell"/>
</dbReference>
<feature type="transmembrane region" description="Helical" evidence="15">
    <location>
        <begin position="20"/>
        <end position="42"/>
    </location>
</feature>
<dbReference type="SMART" id="SM00184">
    <property type="entry name" value="RING"/>
    <property type="match status" value="1"/>
</dbReference>
<evidence type="ECO:0000256" key="15">
    <source>
        <dbReference type="SAM" id="Phobius"/>
    </source>
</evidence>
<dbReference type="EC" id="2.3.2.27" evidence="4"/>
<evidence type="ECO:0000313" key="18">
    <source>
        <dbReference type="Proteomes" id="UP001372338"/>
    </source>
</evidence>
<dbReference type="Pfam" id="PF13639">
    <property type="entry name" value="zf-RING_2"/>
    <property type="match status" value="1"/>
</dbReference>
<dbReference type="Gene3D" id="3.30.40.10">
    <property type="entry name" value="Zinc/RING finger domain, C3HC4 (zinc finger)"/>
    <property type="match status" value="1"/>
</dbReference>
<gene>
    <name evidence="17" type="ORF">RIF29_35830</name>
</gene>
<dbReference type="PROSITE" id="PS50089">
    <property type="entry name" value="ZF_RING_2"/>
    <property type="match status" value="1"/>
</dbReference>
<keyword evidence="6 15" id="KW-0812">Transmembrane</keyword>
<evidence type="ECO:0000256" key="1">
    <source>
        <dbReference type="ARBA" id="ARBA00000900"/>
    </source>
</evidence>
<evidence type="ECO:0000256" key="9">
    <source>
        <dbReference type="ARBA" id="ARBA00022786"/>
    </source>
</evidence>
<dbReference type="PANTHER" id="PTHR46913">
    <property type="entry name" value="RING-H2 FINGER PROTEIN ATL16"/>
    <property type="match status" value="1"/>
</dbReference>
<feature type="domain" description="RING-type" evidence="16">
    <location>
        <begin position="107"/>
        <end position="149"/>
    </location>
</feature>
<dbReference type="GO" id="GO:0008270">
    <property type="term" value="F:zinc ion binding"/>
    <property type="evidence" value="ECO:0007669"/>
    <property type="project" value="UniProtKB-KW"/>
</dbReference>
<evidence type="ECO:0000256" key="14">
    <source>
        <dbReference type="PROSITE-ProRule" id="PRU00175"/>
    </source>
</evidence>
<dbReference type="Proteomes" id="UP001372338">
    <property type="component" value="Unassembled WGS sequence"/>
</dbReference>
<dbReference type="PANTHER" id="PTHR46913:SF1">
    <property type="entry name" value="RING-H2 FINGER PROTEIN ATL16"/>
    <property type="match status" value="1"/>
</dbReference>
<keyword evidence="18" id="KW-1185">Reference proteome</keyword>
<evidence type="ECO:0000256" key="8">
    <source>
        <dbReference type="ARBA" id="ARBA00022771"/>
    </source>
</evidence>
<evidence type="ECO:0000256" key="11">
    <source>
        <dbReference type="ARBA" id="ARBA00022989"/>
    </source>
</evidence>
<evidence type="ECO:0000256" key="6">
    <source>
        <dbReference type="ARBA" id="ARBA00022692"/>
    </source>
</evidence>
<keyword evidence="11 15" id="KW-1133">Transmembrane helix</keyword>
<dbReference type="SMART" id="SM01197">
    <property type="entry name" value="FANCL_C"/>
    <property type="match status" value="1"/>
</dbReference>
<evidence type="ECO:0000259" key="16">
    <source>
        <dbReference type="PROSITE" id="PS50089"/>
    </source>
</evidence>
<dbReference type="GO" id="GO:0061630">
    <property type="term" value="F:ubiquitin protein ligase activity"/>
    <property type="evidence" value="ECO:0007669"/>
    <property type="project" value="UniProtKB-EC"/>
</dbReference>
<name>A0AAN9EGK9_CROPI</name>
<dbReference type="InterPro" id="IPR044600">
    <property type="entry name" value="ATL1/ATL16-like"/>
</dbReference>
<proteinExistence type="inferred from homology"/>